<proteinExistence type="predicted"/>
<dbReference type="EMBL" id="JAGUCN010000004">
    <property type="protein sequence ID" value="MBS2210839.1"/>
    <property type="molecule type" value="Genomic_DNA"/>
</dbReference>
<reference evidence="2 3" key="1">
    <citation type="journal article" date="2014" name="Int. J. Syst. Evol. Microbiol.">
        <title>Carboxylicivirga gen. nov. in the family Marinilabiliaceae with two novel species, Carboxylicivirga mesophila sp. nov. and Carboxylicivirga taeanensis sp. nov., and reclassification of Cytophaga fermentans as Saccharicrinis fermentans gen. nov., comb. nov.</title>
        <authorList>
            <person name="Yang S.H."/>
            <person name="Seo H.S."/>
            <person name="Woo J.H."/>
            <person name="Oh H.M."/>
            <person name="Jang H."/>
            <person name="Lee J.H."/>
            <person name="Kim S.J."/>
            <person name="Kwon K.K."/>
        </authorList>
    </citation>
    <scope>NUCLEOTIDE SEQUENCE [LARGE SCALE GENOMIC DNA]</scope>
    <source>
        <strain evidence="2 3">JCM 18290</strain>
    </source>
</reference>
<accession>A0ABS5K768</accession>
<dbReference type="Gene3D" id="3.40.50.11550">
    <property type="match status" value="1"/>
</dbReference>
<evidence type="ECO:0000313" key="2">
    <source>
        <dbReference type="EMBL" id="MBS2210839.1"/>
    </source>
</evidence>
<name>A0ABS5K768_9BACT</name>
<keyword evidence="2" id="KW-0449">Lipoprotein</keyword>
<dbReference type="CDD" id="cd14727">
    <property type="entry name" value="ChanN-like"/>
    <property type="match status" value="1"/>
</dbReference>
<protein>
    <submittedName>
        <fullName evidence="2">ChaN family lipoprotein</fullName>
    </submittedName>
</protein>
<dbReference type="Pfam" id="PF04187">
    <property type="entry name" value="Cofac_haem_bdg"/>
    <property type="match status" value="1"/>
</dbReference>
<sequence length="291" mass="33242">MKNYTFLLLTICFLSLSSFKPDKPAYKLFDSQGKEVKYKKMIQQLSNAEVVLFGEYHNNPIAHWLELEVTKSLYDSMNGKLIMGAEMFEADNQLIIDEYLNDFISRDKFEAECRLWSNYDTDYEPLIRFAKDSAVNFVATNIPRRYASIVHKKGIDTLGKLSDEAKRFIAPLPIEFDPDSVLMAKMGGMMGKSPLLIAKAQAIKDATMGFFITKNFTAGHLFIHYNGSFHSDDNGGIRKYLQIYQPGIQMKTITTVSQDEIDKLSDEYLGKADYIICVPTDMTKTYVGMRR</sequence>
<evidence type="ECO:0000313" key="3">
    <source>
        <dbReference type="Proteomes" id="UP000721861"/>
    </source>
</evidence>
<organism evidence="2 3">
    <name type="scientific">Carboxylicivirga mesophila</name>
    <dbReference type="NCBI Taxonomy" id="1166478"/>
    <lineage>
        <taxon>Bacteria</taxon>
        <taxon>Pseudomonadati</taxon>
        <taxon>Bacteroidota</taxon>
        <taxon>Bacteroidia</taxon>
        <taxon>Marinilabiliales</taxon>
        <taxon>Marinilabiliaceae</taxon>
        <taxon>Carboxylicivirga</taxon>
    </lineage>
</organism>
<dbReference type="RefSeq" id="WP_212226530.1">
    <property type="nucleotide sequence ID" value="NZ_JAGUCN010000004.1"/>
</dbReference>
<evidence type="ECO:0000259" key="1">
    <source>
        <dbReference type="Pfam" id="PF04187"/>
    </source>
</evidence>
<keyword evidence="3" id="KW-1185">Reference proteome</keyword>
<gene>
    <name evidence="2" type="ORF">KEM09_05485</name>
</gene>
<dbReference type="Proteomes" id="UP000721861">
    <property type="component" value="Unassembled WGS sequence"/>
</dbReference>
<feature type="domain" description="Haem-binding uptake Tiki superfamily ChaN" evidence="1">
    <location>
        <begin position="41"/>
        <end position="241"/>
    </location>
</feature>
<dbReference type="InterPro" id="IPR007314">
    <property type="entry name" value="Cofac_haem-bd_dom"/>
</dbReference>
<comment type="caution">
    <text evidence="2">The sequence shown here is derived from an EMBL/GenBank/DDBJ whole genome shotgun (WGS) entry which is preliminary data.</text>
</comment>
<dbReference type="SUPFAM" id="SSF159501">
    <property type="entry name" value="EreA/ChaN-like"/>
    <property type="match status" value="1"/>
</dbReference>